<gene>
    <name evidence="1" type="ORF">GCM10010082_31480</name>
</gene>
<evidence type="ECO:0000313" key="1">
    <source>
        <dbReference type="EMBL" id="GHC34516.1"/>
    </source>
</evidence>
<reference evidence="2" key="1">
    <citation type="journal article" date="2019" name="Int. J. Syst. Evol. Microbiol.">
        <title>The Global Catalogue of Microorganisms (GCM) 10K type strain sequencing project: providing services to taxonomists for standard genome sequencing and annotation.</title>
        <authorList>
            <consortium name="The Broad Institute Genomics Platform"/>
            <consortium name="The Broad Institute Genome Sequencing Center for Infectious Disease"/>
            <person name="Wu L."/>
            <person name="Ma J."/>
        </authorList>
    </citation>
    <scope>NUCLEOTIDE SEQUENCE [LARGE SCALE GENOMIC DNA]</scope>
    <source>
        <strain evidence="2">KCTC 42082</strain>
    </source>
</reference>
<keyword evidence="2" id="KW-1185">Reference proteome</keyword>
<sequence>MSNAITPISQLTPATTTQTCLIRGTRQLCGMLKETRAIASGLEAITERALDSGEELSGQDLGDLCVALGLLKNRIDDHHQEIEGLVGHLTQGAQS</sequence>
<proteinExistence type="predicted"/>
<dbReference type="RefSeq" id="WP_189520013.1">
    <property type="nucleotide sequence ID" value="NZ_BMZM01000006.1"/>
</dbReference>
<comment type="caution">
    <text evidence="1">The sequence shown here is derived from an EMBL/GenBank/DDBJ whole genome shotgun (WGS) entry which is preliminary data.</text>
</comment>
<dbReference type="Proteomes" id="UP000604243">
    <property type="component" value="Unassembled WGS sequence"/>
</dbReference>
<name>A0ABQ3FR19_9GAMM</name>
<protein>
    <submittedName>
        <fullName evidence="1">Uncharacterized protein</fullName>
    </submittedName>
</protein>
<dbReference type="EMBL" id="BMZM01000006">
    <property type="protein sequence ID" value="GHC34516.1"/>
    <property type="molecule type" value="Genomic_DNA"/>
</dbReference>
<accession>A0ABQ3FR19</accession>
<evidence type="ECO:0000313" key="2">
    <source>
        <dbReference type="Proteomes" id="UP000604243"/>
    </source>
</evidence>
<organism evidence="1 2">
    <name type="scientific">Kushneria pakistanensis</name>
    <dbReference type="NCBI Taxonomy" id="1508770"/>
    <lineage>
        <taxon>Bacteria</taxon>
        <taxon>Pseudomonadati</taxon>
        <taxon>Pseudomonadota</taxon>
        <taxon>Gammaproteobacteria</taxon>
        <taxon>Oceanospirillales</taxon>
        <taxon>Halomonadaceae</taxon>
        <taxon>Kushneria</taxon>
    </lineage>
</organism>